<sequence>MWCFLCSLDSKLGAAEVWTSRQALQDLYQKMLVTDLEYALDKKVEQDLWNHAFKNQITSLQSQAKNRANPNRSEVQANLSLFLEAASGFYTQLLQELCTVFNVDLPCRVKSSQLGIISNKQSSTSAIVKPQPSSCSYICQHCLVHLGDIARYRNQTSQAESYYRHAAQLVPSNGQPYNQLAILASSKGDHLTTIFYYCRSIAVKFPFPAASTNLQKALSKALESRDEVKTKWSVSDFIKAFIKFHGHVYLSKSLEKLNALREKLEEQFQRLILQKAFSSQQLVHITVINLFELHHLRDFSNETDDQSFSSDEQISWIQLLGLFMSFLGVMCSRALLNKNQEEIMGECPLPAIKVSLDWLKLRPGYGIFLVLCIWPWLVSILNSFQPKEEDVSNPSATPLPEEFELQGFLALRSALRVLDFSKGHQGIAVGKDSLIVHARQQRLINLGKWVADNQPGLIQCRINDGLLLFLTDIPELVVEEPQEKDPPVLQESSNGEQTSHDGSLGLKSVLSVGKSQNSSLDPGERPVVTFKENIKPREQSREQGRSQHLRDGGKERTSFNKGNGAPGKNEPKKDGKRKSEAKKNSHEKASDTGKQVKSQSEMRKTPVSELRKTPVTQTQTTCSSQFIPIHHPGAFPPLPSRPGFPPPAYVIPPPVAFSMNPGFTFPTGVSVTTPFLQPASHPQSASQVPSGKPSHIPYSQQRPSGPGALAQGPPQAQPPPPQPSKQALQQTVQLQVQQQQQQQQSPTKQSSQLGKSPPHHTGMQQAGQMWSQHQTQPAIPKMPMPVKQPFFMPAQDPMKLFEHSMSSAVSMQQPQPSIDKKMTFPEVKMQDFYWEPPYRMGEGRGSMGDRMGKHQPGVFCPDQENTPRGPPYEVCFLFKSPTSENSYQNNSIFSEAYGKNMAPTPKPDVPMIHQEPSLYSLFEGNPWSPSLPASSDHSTPASQSPHSSNPSSLPSSPPTHSHGALPFSNFGPIGTPDSRDRRVADRWKTEKTGVSGFGLDYLPTAPASSASEPNSWHQGAPTSSWAAQDMPMEDSSTVLLDSFKSIWSSSMMQPGPSALEQLLMQQKQKQQRGHGTMNPPH</sequence>
<feature type="compositionally biased region" description="Polar residues" evidence="4">
    <location>
        <begin position="762"/>
        <end position="777"/>
    </location>
</feature>
<dbReference type="Ensembl" id="ENSPNAT00000076393.1">
    <property type="protein sequence ID" value="ENSPNAP00000076455.1"/>
    <property type="gene ID" value="ENSPNAG00000011374.2"/>
</dbReference>
<dbReference type="Proteomes" id="UP001501920">
    <property type="component" value="Chromosome 2"/>
</dbReference>
<feature type="region of interest" description="Disordered" evidence="4">
    <location>
        <begin position="1062"/>
        <end position="1081"/>
    </location>
</feature>
<feature type="compositionally biased region" description="Low complexity" evidence="4">
    <location>
        <begin position="724"/>
        <end position="752"/>
    </location>
</feature>
<dbReference type="InterPro" id="IPR019458">
    <property type="entry name" value="Est1-like_N"/>
</dbReference>
<dbReference type="InterPro" id="IPR012934">
    <property type="entry name" value="Znf_AD"/>
</dbReference>
<dbReference type="SUPFAM" id="SSF48452">
    <property type="entry name" value="TPR-like"/>
    <property type="match status" value="1"/>
</dbReference>
<name>A0AAR2LIS8_PYGNA</name>
<proteinExistence type="predicted"/>
<comment type="subcellular location">
    <subcellularLocation>
        <location evidence="2">Nucleus</location>
    </subcellularLocation>
</comment>
<keyword evidence="2" id="KW-0539">Nucleus</keyword>
<feature type="compositionally biased region" description="Polar residues" evidence="4">
    <location>
        <begin position="929"/>
        <end position="939"/>
    </location>
</feature>
<gene>
    <name evidence="6" type="primary">SMG7</name>
</gene>
<keyword evidence="7" id="KW-1185">Reference proteome</keyword>
<feature type="compositionally biased region" description="Polar residues" evidence="4">
    <location>
        <begin position="490"/>
        <end position="501"/>
    </location>
</feature>
<dbReference type="SMART" id="SM00868">
    <property type="entry name" value="zf-AD"/>
    <property type="match status" value="1"/>
</dbReference>
<feature type="region of interest" description="Disordered" evidence="4">
    <location>
        <begin position="481"/>
        <end position="621"/>
    </location>
</feature>
<comment type="function">
    <text evidence="2">Plays a role in nonsense-mediated mRNA decay.</text>
</comment>
<evidence type="ECO:0000256" key="2">
    <source>
        <dbReference type="RuleBase" id="RU369098"/>
    </source>
</evidence>
<feature type="compositionally biased region" description="Low complexity" evidence="4">
    <location>
        <begin position="940"/>
        <end position="962"/>
    </location>
</feature>
<dbReference type="InterPro" id="IPR018834">
    <property type="entry name" value="DNA/RNA-bd_Est1-type"/>
</dbReference>
<dbReference type="InterPro" id="IPR011990">
    <property type="entry name" value="TPR-like_helical_dom_sf"/>
</dbReference>
<evidence type="ECO:0000256" key="3">
    <source>
        <dbReference type="SAM" id="Coils"/>
    </source>
</evidence>
<feature type="region of interest" description="Disordered" evidence="4">
    <location>
        <begin position="674"/>
        <end position="781"/>
    </location>
</feature>
<dbReference type="GO" id="GO:0008270">
    <property type="term" value="F:zinc ion binding"/>
    <property type="evidence" value="ECO:0007669"/>
    <property type="project" value="InterPro"/>
</dbReference>
<dbReference type="InterPro" id="IPR045153">
    <property type="entry name" value="Est1/Ebs1-like"/>
</dbReference>
<accession>A0AAR2LIS8</accession>
<evidence type="ECO:0000256" key="4">
    <source>
        <dbReference type="SAM" id="MobiDB-lite"/>
    </source>
</evidence>
<feature type="coiled-coil region" evidence="3">
    <location>
        <begin position="247"/>
        <end position="281"/>
    </location>
</feature>
<keyword evidence="1 2" id="KW-0866">Nonsense-mediated mRNA decay</keyword>
<dbReference type="Pfam" id="PF10373">
    <property type="entry name" value="EST1_DNA_bind"/>
    <property type="match status" value="1"/>
</dbReference>
<feature type="compositionally biased region" description="Polar residues" evidence="4">
    <location>
        <begin position="1006"/>
        <end position="1026"/>
    </location>
</feature>
<feature type="region of interest" description="Disordered" evidence="4">
    <location>
        <begin position="929"/>
        <end position="989"/>
    </location>
</feature>
<feature type="compositionally biased region" description="Basic and acidic residues" evidence="4">
    <location>
        <begin position="977"/>
        <end position="989"/>
    </location>
</feature>
<dbReference type="PANTHER" id="PTHR15696">
    <property type="entry name" value="SMG-7 SUPPRESSOR WITH MORPHOLOGICAL EFFECT ON GENITALIA PROTEIN 7"/>
    <property type="match status" value="1"/>
</dbReference>
<organism evidence="6 7">
    <name type="scientific">Pygocentrus nattereri</name>
    <name type="common">Red-bellied piranha</name>
    <dbReference type="NCBI Taxonomy" id="42514"/>
    <lineage>
        <taxon>Eukaryota</taxon>
        <taxon>Metazoa</taxon>
        <taxon>Chordata</taxon>
        <taxon>Craniata</taxon>
        <taxon>Vertebrata</taxon>
        <taxon>Euteleostomi</taxon>
        <taxon>Actinopterygii</taxon>
        <taxon>Neopterygii</taxon>
        <taxon>Teleostei</taxon>
        <taxon>Ostariophysi</taxon>
        <taxon>Characiformes</taxon>
        <taxon>Characoidei</taxon>
        <taxon>Pygocentrus</taxon>
    </lineage>
</organism>
<reference evidence="6 7" key="1">
    <citation type="submission" date="2020-10" db="EMBL/GenBank/DDBJ databases">
        <title>Pygocentrus nattereri (red-bellied piranha) genome, fPygNat1, primary haplotype.</title>
        <authorList>
            <person name="Myers G."/>
            <person name="Meyer A."/>
            <person name="Karagic N."/>
            <person name="Pippel M."/>
            <person name="Winkler S."/>
            <person name="Tracey A."/>
            <person name="Wood J."/>
            <person name="Formenti G."/>
            <person name="Howe K."/>
            <person name="Fedrigo O."/>
            <person name="Jarvis E.D."/>
        </authorList>
    </citation>
    <scope>NUCLEOTIDE SEQUENCE [LARGE SCALE GENOMIC DNA]</scope>
</reference>
<feature type="compositionally biased region" description="Basic and acidic residues" evidence="4">
    <location>
        <begin position="600"/>
        <end position="612"/>
    </location>
</feature>
<feature type="domain" description="ZAD" evidence="5">
    <location>
        <begin position="2"/>
        <end position="166"/>
    </location>
</feature>
<feature type="compositionally biased region" description="Polar residues" evidence="4">
    <location>
        <begin position="674"/>
        <end position="689"/>
    </location>
</feature>
<evidence type="ECO:0000313" key="6">
    <source>
        <dbReference type="Ensembl" id="ENSPNAP00000076455.1"/>
    </source>
</evidence>
<keyword evidence="3" id="KW-0175">Coiled coil</keyword>
<reference evidence="6" key="3">
    <citation type="submission" date="2025-09" db="UniProtKB">
        <authorList>
            <consortium name="Ensembl"/>
        </authorList>
    </citation>
    <scope>IDENTIFICATION</scope>
</reference>
<dbReference type="GO" id="GO:0042162">
    <property type="term" value="F:telomeric DNA binding"/>
    <property type="evidence" value="ECO:0007669"/>
    <property type="project" value="TreeGrafter"/>
</dbReference>
<feature type="compositionally biased region" description="Basic and acidic residues" evidence="4">
    <location>
        <begin position="532"/>
        <end position="558"/>
    </location>
</feature>
<dbReference type="GeneTree" id="ENSGT00940000158333"/>
<dbReference type="GO" id="GO:0000184">
    <property type="term" value="P:nuclear-transcribed mRNA catabolic process, nonsense-mediated decay"/>
    <property type="evidence" value="ECO:0007669"/>
    <property type="project" value="UniProtKB-KW"/>
</dbReference>
<dbReference type="Gene3D" id="1.25.40.10">
    <property type="entry name" value="Tetratricopeptide repeat domain"/>
    <property type="match status" value="1"/>
</dbReference>
<dbReference type="PANTHER" id="PTHR15696:SF5">
    <property type="entry name" value="NONSENSE-MEDIATED MRNA DECAY FACTOR SMG7"/>
    <property type="match status" value="1"/>
</dbReference>
<feature type="region of interest" description="Disordered" evidence="4">
    <location>
        <begin position="1005"/>
        <end position="1027"/>
    </location>
</feature>
<dbReference type="AlphaFoldDB" id="A0AAR2LIS8"/>
<dbReference type="Pfam" id="PF10374">
    <property type="entry name" value="EST1"/>
    <property type="match status" value="1"/>
</dbReference>
<evidence type="ECO:0000256" key="1">
    <source>
        <dbReference type="ARBA" id="ARBA00023161"/>
    </source>
</evidence>
<dbReference type="GO" id="GO:0005697">
    <property type="term" value="C:telomerase holoenzyme complex"/>
    <property type="evidence" value="ECO:0007669"/>
    <property type="project" value="TreeGrafter"/>
</dbReference>
<reference evidence="6" key="2">
    <citation type="submission" date="2025-08" db="UniProtKB">
        <authorList>
            <consortium name="Ensembl"/>
        </authorList>
    </citation>
    <scope>IDENTIFICATION</scope>
</reference>
<protein>
    <recommendedName>
        <fullName evidence="2">Nonsense-mediated mRNA decay factor</fullName>
    </recommendedName>
</protein>
<evidence type="ECO:0000259" key="5">
    <source>
        <dbReference type="SMART" id="SM00868"/>
    </source>
</evidence>
<feature type="compositionally biased region" description="Low complexity" evidence="4">
    <location>
        <begin position="703"/>
        <end position="714"/>
    </location>
</feature>
<feature type="compositionally biased region" description="Basic and acidic residues" evidence="4">
    <location>
        <begin position="569"/>
        <end position="591"/>
    </location>
</feature>
<evidence type="ECO:0000313" key="7">
    <source>
        <dbReference type="Proteomes" id="UP001501920"/>
    </source>
</evidence>
<dbReference type="GO" id="GO:0070034">
    <property type="term" value="F:telomerase RNA binding"/>
    <property type="evidence" value="ECO:0007669"/>
    <property type="project" value="TreeGrafter"/>
</dbReference>